<evidence type="ECO:0000313" key="4">
    <source>
        <dbReference type="Proteomes" id="UP000184212"/>
    </source>
</evidence>
<evidence type="ECO:0000313" key="3">
    <source>
        <dbReference type="EMBL" id="SHG63127.1"/>
    </source>
</evidence>
<organism evidence="3 4">
    <name type="scientific">Chryseolinea serpens</name>
    <dbReference type="NCBI Taxonomy" id="947013"/>
    <lineage>
        <taxon>Bacteria</taxon>
        <taxon>Pseudomonadati</taxon>
        <taxon>Bacteroidota</taxon>
        <taxon>Cytophagia</taxon>
        <taxon>Cytophagales</taxon>
        <taxon>Fulvivirgaceae</taxon>
        <taxon>Chryseolinea</taxon>
    </lineage>
</organism>
<evidence type="ECO:0000259" key="2">
    <source>
        <dbReference type="Pfam" id="PF20041"/>
    </source>
</evidence>
<dbReference type="InterPro" id="IPR013783">
    <property type="entry name" value="Ig-like_fold"/>
</dbReference>
<dbReference type="InterPro" id="IPR045619">
    <property type="entry name" value="DUF6443"/>
</dbReference>
<evidence type="ECO:0000256" key="1">
    <source>
        <dbReference type="SAM" id="SignalP"/>
    </source>
</evidence>
<accession>A0A1M5LDN1</accession>
<proteinExistence type="predicted"/>
<dbReference type="STRING" id="947013.SAMN04488109_1154"/>
<keyword evidence="4" id="KW-1185">Reference proteome</keyword>
<dbReference type="Gene3D" id="2.60.40.10">
    <property type="entry name" value="Immunoglobulins"/>
    <property type="match status" value="1"/>
</dbReference>
<keyword evidence="1" id="KW-0732">Signal</keyword>
<name>A0A1M5LDN1_9BACT</name>
<dbReference type="Proteomes" id="UP000184212">
    <property type="component" value="Unassembled WGS sequence"/>
</dbReference>
<protein>
    <recommendedName>
        <fullName evidence="2">DUF6443 domain-containing protein</fullName>
    </recommendedName>
</protein>
<feature type="domain" description="DUF6443" evidence="2">
    <location>
        <begin position="386"/>
        <end position="515"/>
    </location>
</feature>
<reference evidence="3 4" key="1">
    <citation type="submission" date="2016-11" db="EMBL/GenBank/DDBJ databases">
        <authorList>
            <person name="Jaros S."/>
            <person name="Januszkiewicz K."/>
            <person name="Wedrychowicz H."/>
        </authorList>
    </citation>
    <scope>NUCLEOTIDE SEQUENCE [LARGE SCALE GENOMIC DNA]</scope>
    <source>
        <strain evidence="3 4">DSM 24574</strain>
    </source>
</reference>
<feature type="chain" id="PRO_5012025144" description="DUF6443 domain-containing protein" evidence="1">
    <location>
        <begin position="25"/>
        <end position="630"/>
    </location>
</feature>
<dbReference type="Pfam" id="PF20041">
    <property type="entry name" value="DUF6443"/>
    <property type="match status" value="1"/>
</dbReference>
<feature type="signal peptide" evidence="1">
    <location>
        <begin position="1"/>
        <end position="24"/>
    </location>
</feature>
<gene>
    <name evidence="3" type="ORF">SAMN04488109_1154</name>
</gene>
<dbReference type="EMBL" id="FQWQ01000001">
    <property type="protein sequence ID" value="SHG63127.1"/>
    <property type="molecule type" value="Genomic_DNA"/>
</dbReference>
<dbReference type="AlphaFoldDB" id="A0A1M5LDN1"/>
<sequence length="630" mass="67128">MVMKTLFKLTLCLALVFQLGQAYAQCNFDGTLTMTSGCNGNNTVTLRICAAPYPGQFDTYQLVGTNQTYVGTYGAVGGACSVMVTWRGVADGTYTYKLNTNAPCSNHTVTVTSVPATGAITLNASRSPQICQGESITLTAAGGTDYHWSSSAGDSWNGGTSISVSPQVSTTYTVTGTPFGCSAPGSETKSIPVSVTPTVGPVAITSGTYERCQGAGQSTFVGSTATNALTYGWTLSPEEAGSITAGGVATWSASFSGTASVTYTANGCGTSSDTKSVTIDPPPSATLSPSGVVQVPLGTFQTDLTAPLNSTYTYKWSSDAVDYSWVTGNVFTAKESGLYKVKITTPQGCSATSAATRVIISKDRNYIIERNVQIDKKTNGQPVEEADVPLLAIGAKTENYTFFDGIGRPQQTVATGASPGHMDAVQPIAYDVYGRETVKYLPYTSAQSPGWFKENALGTGGDYAGSEQYDFYQQPNSTIAQDEPYAKTTVEISPLNRVLKQGAPGAAWQPNNDDYSLEDKTIKKGYWNNAPEEVLFFTYDLQADILSAGDAPSFDYYDANTLTANKTTDENKNEVIEFIDKQGRTVCKKVQSGTQNGVKQYACTYYIYDDKDQLILVLPPEAIVEILKQH</sequence>